<evidence type="ECO:0000313" key="7">
    <source>
        <dbReference type="Proteomes" id="UP000792457"/>
    </source>
</evidence>
<reference evidence="6" key="1">
    <citation type="submission" date="2013-04" db="EMBL/GenBank/DDBJ databases">
        <authorList>
            <person name="Qu J."/>
            <person name="Murali S.C."/>
            <person name="Bandaranaike D."/>
            <person name="Bellair M."/>
            <person name="Blankenburg K."/>
            <person name="Chao H."/>
            <person name="Dinh H."/>
            <person name="Doddapaneni H."/>
            <person name="Downs B."/>
            <person name="Dugan-Rocha S."/>
            <person name="Elkadiri S."/>
            <person name="Gnanaolivu R.D."/>
            <person name="Hernandez B."/>
            <person name="Javaid M."/>
            <person name="Jayaseelan J.C."/>
            <person name="Lee S."/>
            <person name="Li M."/>
            <person name="Ming W."/>
            <person name="Munidasa M."/>
            <person name="Muniz J."/>
            <person name="Nguyen L."/>
            <person name="Ongeri F."/>
            <person name="Osuji N."/>
            <person name="Pu L.-L."/>
            <person name="Puazo M."/>
            <person name="Qu C."/>
            <person name="Quiroz J."/>
            <person name="Raj R."/>
            <person name="Weissenberger G."/>
            <person name="Xin Y."/>
            <person name="Zou X."/>
            <person name="Han Y."/>
            <person name="Richards S."/>
            <person name="Worley K."/>
            <person name="Muzny D."/>
            <person name="Gibbs R."/>
        </authorList>
    </citation>
    <scope>NUCLEOTIDE SEQUENCE</scope>
    <source>
        <strain evidence="6">Sampled in the wild</strain>
    </source>
</reference>
<protein>
    <recommendedName>
        <fullName evidence="5">Lipid transport open beta-sheet domain-containing protein</fullName>
    </recommendedName>
</protein>
<keyword evidence="2" id="KW-0964">Secreted</keyword>
<evidence type="ECO:0000259" key="5">
    <source>
        <dbReference type="Pfam" id="PF06448"/>
    </source>
</evidence>
<feature type="non-terminal residue" evidence="6">
    <location>
        <position position="233"/>
    </location>
</feature>
<dbReference type="Proteomes" id="UP000792457">
    <property type="component" value="Unassembled WGS sequence"/>
</dbReference>
<sequence>VGVPKDKQEVFHIETQVVSKRRERHHVPVITPVKFDRNRKDFKGCFDQLAPATGLVMCGEMGFPWDGFSSVVVPKGDHAMFPLDGPFKASFHIEKEDASLKNYHFHALLSDKGAHGKAFEMTFDTPGSKIDRTLQLVLEGELKPEKYVRMSLKTPWKKFALEGAVIQNEKEQSLSGKYMSDGDEYKAKVGLLLKSSSGNKKVYSPSLELVYPEKKGRLPPKQKKPASKGITLE</sequence>
<comment type="caution">
    <text evidence="6">The sequence shown here is derived from an EMBL/GenBank/DDBJ whole genome shotgun (WGS) entry which is preliminary data.</text>
</comment>
<accession>A0A8K0KR55</accession>
<gene>
    <name evidence="6" type="ORF">J437_LFUL018058</name>
</gene>
<evidence type="ECO:0000313" key="6">
    <source>
        <dbReference type="EMBL" id="KAG8239500.1"/>
    </source>
</evidence>
<dbReference type="Pfam" id="PF06448">
    <property type="entry name" value="DUF1081"/>
    <property type="match status" value="1"/>
</dbReference>
<keyword evidence="7" id="KW-1185">Reference proteome</keyword>
<feature type="compositionally biased region" description="Basic residues" evidence="4">
    <location>
        <begin position="217"/>
        <end position="226"/>
    </location>
</feature>
<dbReference type="GO" id="GO:0005576">
    <property type="term" value="C:extracellular region"/>
    <property type="evidence" value="ECO:0007669"/>
    <property type="project" value="UniProtKB-SubCell"/>
</dbReference>
<dbReference type="AlphaFoldDB" id="A0A8K0KR55"/>
<evidence type="ECO:0000256" key="3">
    <source>
        <dbReference type="ARBA" id="ARBA00023180"/>
    </source>
</evidence>
<evidence type="ECO:0000256" key="2">
    <source>
        <dbReference type="ARBA" id="ARBA00022525"/>
    </source>
</evidence>
<reference evidence="6" key="2">
    <citation type="submission" date="2017-10" db="EMBL/GenBank/DDBJ databases">
        <title>Ladona fulva Genome sequencing and assembly.</title>
        <authorList>
            <person name="Murali S."/>
            <person name="Richards S."/>
            <person name="Bandaranaike D."/>
            <person name="Bellair M."/>
            <person name="Blankenburg K."/>
            <person name="Chao H."/>
            <person name="Dinh H."/>
            <person name="Doddapaneni H."/>
            <person name="Dugan-Rocha S."/>
            <person name="Elkadiri S."/>
            <person name="Gnanaolivu R."/>
            <person name="Hernandez B."/>
            <person name="Skinner E."/>
            <person name="Javaid M."/>
            <person name="Lee S."/>
            <person name="Li M."/>
            <person name="Ming W."/>
            <person name="Munidasa M."/>
            <person name="Muniz J."/>
            <person name="Nguyen L."/>
            <person name="Hughes D."/>
            <person name="Osuji N."/>
            <person name="Pu L.-L."/>
            <person name="Puazo M."/>
            <person name="Qu C."/>
            <person name="Quiroz J."/>
            <person name="Raj R."/>
            <person name="Weissenberger G."/>
            <person name="Xin Y."/>
            <person name="Zou X."/>
            <person name="Han Y."/>
            <person name="Worley K."/>
            <person name="Muzny D."/>
            <person name="Gibbs R."/>
        </authorList>
    </citation>
    <scope>NUCLEOTIDE SEQUENCE</scope>
    <source>
        <strain evidence="6">Sampled in the wild</strain>
    </source>
</reference>
<dbReference type="EMBL" id="KZ309676">
    <property type="protein sequence ID" value="KAG8239500.1"/>
    <property type="molecule type" value="Genomic_DNA"/>
</dbReference>
<evidence type="ECO:0000256" key="1">
    <source>
        <dbReference type="ARBA" id="ARBA00004613"/>
    </source>
</evidence>
<organism evidence="6 7">
    <name type="scientific">Ladona fulva</name>
    <name type="common">Scarce chaser dragonfly</name>
    <name type="synonym">Libellula fulva</name>
    <dbReference type="NCBI Taxonomy" id="123851"/>
    <lineage>
        <taxon>Eukaryota</taxon>
        <taxon>Metazoa</taxon>
        <taxon>Ecdysozoa</taxon>
        <taxon>Arthropoda</taxon>
        <taxon>Hexapoda</taxon>
        <taxon>Insecta</taxon>
        <taxon>Pterygota</taxon>
        <taxon>Palaeoptera</taxon>
        <taxon>Odonata</taxon>
        <taxon>Epiprocta</taxon>
        <taxon>Anisoptera</taxon>
        <taxon>Libelluloidea</taxon>
        <taxon>Libellulidae</taxon>
        <taxon>Ladona</taxon>
    </lineage>
</organism>
<dbReference type="InterPro" id="IPR009454">
    <property type="entry name" value="Lipid_transpt_open_b-sht"/>
</dbReference>
<dbReference type="GO" id="GO:0005319">
    <property type="term" value="F:lipid transporter activity"/>
    <property type="evidence" value="ECO:0007669"/>
    <property type="project" value="InterPro"/>
</dbReference>
<proteinExistence type="predicted"/>
<comment type="subcellular location">
    <subcellularLocation>
        <location evidence="1">Secreted</location>
    </subcellularLocation>
</comment>
<feature type="region of interest" description="Disordered" evidence="4">
    <location>
        <begin position="213"/>
        <end position="233"/>
    </location>
</feature>
<feature type="domain" description="Lipid transport open beta-sheet" evidence="5">
    <location>
        <begin position="40"/>
        <end position="156"/>
    </location>
</feature>
<name>A0A8K0KR55_LADFU</name>
<feature type="non-terminal residue" evidence="6">
    <location>
        <position position="1"/>
    </location>
</feature>
<dbReference type="OrthoDB" id="6429329at2759"/>
<keyword evidence="3" id="KW-0325">Glycoprotein</keyword>
<evidence type="ECO:0000256" key="4">
    <source>
        <dbReference type="SAM" id="MobiDB-lite"/>
    </source>
</evidence>